<keyword evidence="4" id="KW-1185">Reference proteome</keyword>
<comment type="similarity">
    <text evidence="1">Belongs to the peptidase C13 family.</text>
</comment>
<feature type="non-terminal residue" evidence="3">
    <location>
        <position position="477"/>
    </location>
</feature>
<dbReference type="OrthoDB" id="9973749at2759"/>
<dbReference type="KEGG" id="ovi:T265_15297"/>
<dbReference type="EMBL" id="KL597047">
    <property type="protein sequence ID" value="KER20527.1"/>
    <property type="molecule type" value="Genomic_DNA"/>
</dbReference>
<dbReference type="GO" id="GO:0006624">
    <property type="term" value="P:vacuolar protein processing"/>
    <property type="evidence" value="ECO:0007669"/>
    <property type="project" value="TreeGrafter"/>
</dbReference>
<protein>
    <submittedName>
        <fullName evidence="3">Uncharacterized protein</fullName>
    </submittedName>
</protein>
<dbReference type="GO" id="GO:0004197">
    <property type="term" value="F:cysteine-type endopeptidase activity"/>
    <property type="evidence" value="ECO:0007669"/>
    <property type="project" value="TreeGrafter"/>
</dbReference>
<dbReference type="CDD" id="cd21115">
    <property type="entry name" value="legumain_C"/>
    <property type="match status" value="1"/>
</dbReference>
<accession>A0A074Z4S1</accession>
<dbReference type="GO" id="GO:0005773">
    <property type="term" value="C:vacuole"/>
    <property type="evidence" value="ECO:0007669"/>
    <property type="project" value="GOC"/>
</dbReference>
<reference evidence="3 4" key="1">
    <citation type="submission" date="2013-11" db="EMBL/GenBank/DDBJ databases">
        <title>Opisthorchis viverrini - life in the bile duct.</title>
        <authorList>
            <person name="Young N.D."/>
            <person name="Nagarajan N."/>
            <person name="Lin S.J."/>
            <person name="Korhonen P.K."/>
            <person name="Jex A.R."/>
            <person name="Hall R.S."/>
            <person name="Safavi-Hemami H."/>
            <person name="Kaewkong W."/>
            <person name="Bertrand D."/>
            <person name="Gao S."/>
            <person name="Seet Q."/>
            <person name="Wongkham S."/>
            <person name="Teh B.T."/>
            <person name="Wongkham C."/>
            <person name="Intapan P.M."/>
            <person name="Maleewong W."/>
            <person name="Yang X."/>
            <person name="Hu M."/>
            <person name="Wang Z."/>
            <person name="Hofmann A."/>
            <person name="Sternberg P.W."/>
            <person name="Tan P."/>
            <person name="Wang J."/>
            <person name="Gasser R.B."/>
        </authorList>
    </citation>
    <scope>NUCLEOTIDE SEQUENCE [LARGE SCALE GENOMIC DNA]</scope>
</reference>
<dbReference type="InterPro" id="IPR048501">
    <property type="entry name" value="Legum_prodom"/>
</dbReference>
<dbReference type="InterPro" id="IPR046427">
    <property type="entry name" value="Legumain_prodom_sf"/>
</dbReference>
<evidence type="ECO:0000313" key="3">
    <source>
        <dbReference type="EMBL" id="KER20527.1"/>
    </source>
</evidence>
<dbReference type="CTD" id="20329462"/>
<dbReference type="InterPro" id="IPR001096">
    <property type="entry name" value="Peptidase_C13"/>
</dbReference>
<dbReference type="GO" id="GO:0051603">
    <property type="term" value="P:proteolysis involved in protein catabolic process"/>
    <property type="evidence" value="ECO:0007669"/>
    <property type="project" value="TreeGrafter"/>
</dbReference>
<dbReference type="Pfam" id="PF01650">
    <property type="entry name" value="Peptidase_C13"/>
    <property type="match status" value="2"/>
</dbReference>
<keyword evidence="2" id="KW-0472">Membrane</keyword>
<evidence type="ECO:0000313" key="4">
    <source>
        <dbReference type="Proteomes" id="UP000054324"/>
    </source>
</evidence>
<evidence type="ECO:0000256" key="1">
    <source>
        <dbReference type="ARBA" id="ARBA00009941"/>
    </source>
</evidence>
<feature type="transmembrane region" description="Helical" evidence="2">
    <location>
        <begin position="396"/>
        <end position="416"/>
    </location>
</feature>
<gene>
    <name evidence="3" type="ORF">T265_15297</name>
</gene>
<dbReference type="Gene3D" id="1.10.132.130">
    <property type="match status" value="1"/>
</dbReference>
<organism evidence="3 4">
    <name type="scientific">Opisthorchis viverrini</name>
    <name type="common">Southeast Asian liver fluke</name>
    <dbReference type="NCBI Taxonomy" id="6198"/>
    <lineage>
        <taxon>Eukaryota</taxon>
        <taxon>Metazoa</taxon>
        <taxon>Spiralia</taxon>
        <taxon>Lophotrochozoa</taxon>
        <taxon>Platyhelminthes</taxon>
        <taxon>Trematoda</taxon>
        <taxon>Digenea</taxon>
        <taxon>Opisthorchiida</taxon>
        <taxon>Opisthorchiata</taxon>
        <taxon>Opisthorchiidae</taxon>
        <taxon>Opisthorchis</taxon>
    </lineage>
</organism>
<proteinExistence type="inferred from homology"/>
<evidence type="ECO:0000256" key="2">
    <source>
        <dbReference type="SAM" id="Phobius"/>
    </source>
</evidence>
<dbReference type="AlphaFoldDB" id="A0A074Z4S1"/>
<keyword evidence="2" id="KW-1133">Transmembrane helix</keyword>
<dbReference type="GeneID" id="20329462"/>
<name>A0A074Z4S1_OPIVI</name>
<dbReference type="PANTHER" id="PTHR12000:SF42">
    <property type="entry name" value="LEGUMAIN"/>
    <property type="match status" value="1"/>
</dbReference>
<feature type="non-terminal residue" evidence="3">
    <location>
        <position position="1"/>
    </location>
</feature>
<dbReference type="Proteomes" id="UP000054324">
    <property type="component" value="Unassembled WGS sequence"/>
</dbReference>
<dbReference type="Gene3D" id="3.40.50.1460">
    <property type="match status" value="2"/>
</dbReference>
<dbReference type="RefSeq" id="XP_009175722.1">
    <property type="nucleotide sequence ID" value="XM_009177458.1"/>
</dbReference>
<sequence length="477" mass="54165">ISLPIICFTILRIFDGDLYDPLSAVYVTTSAKETEQSWSIFCDDTDIDVCLASEYAYAWIGDSEYRDLKTCTLDQQYEEVKKTTVNSHVMKYGEMAMGSLPVGKFQGHYDLPMLGIHGTMRPNAVDRQPASLARSLSNSRRLMEATTEQENETAWRKLQRSTKLGQIIKETVRDIVRDVTNRHKSTLKGLSKRDELMCFQAVFDQFRAHCFTIQQVGLTSEVRTQALAYVTSKCTHPWRYISRAPGPKLRPDKSPADDLYGRNFRGKSGTHITSTSVLFLKLDLNPARSCSLVQQFVGCFQSQCDFITSLEVRRQPTSGFALLGAHQVGEVPDEGVTGGRRRPKLAIADIHYVCRWIVARRTLNLSEINDPNVHRLDQVHVDLQANEIAYHRSSRFNTFIAIFVLLLILSVHTLYVTTSAKENEQSWSILCEDKDIDVCLASEYRCAWIADSECEVSQLESSNVIMIYLCTEMTEQY</sequence>
<dbReference type="PANTHER" id="PTHR12000">
    <property type="entry name" value="HEMOGLOBINASE FAMILY MEMBER"/>
    <property type="match status" value="1"/>
</dbReference>
<keyword evidence="2" id="KW-0812">Transmembrane</keyword>